<evidence type="ECO:0000313" key="8">
    <source>
        <dbReference type="EMBL" id="CAB4568160.1"/>
    </source>
</evidence>
<evidence type="ECO:0000256" key="2">
    <source>
        <dbReference type="ARBA" id="ARBA00022692"/>
    </source>
</evidence>
<dbReference type="Pfam" id="PF02618">
    <property type="entry name" value="YceG"/>
    <property type="match status" value="1"/>
</dbReference>
<reference evidence="8" key="1">
    <citation type="submission" date="2020-05" db="EMBL/GenBank/DDBJ databases">
        <authorList>
            <person name="Chiriac C."/>
            <person name="Salcher M."/>
            <person name="Ghai R."/>
            <person name="Kavagutti S V."/>
        </authorList>
    </citation>
    <scope>NUCLEOTIDE SEQUENCE</scope>
</reference>
<evidence type="ECO:0000256" key="3">
    <source>
        <dbReference type="ARBA" id="ARBA00022989"/>
    </source>
</evidence>
<keyword evidence="5" id="KW-0456">Lyase</keyword>
<gene>
    <name evidence="7" type="ORF">UFOPK1503_00141</name>
    <name evidence="8" type="ORF">UFOPK1693_00494</name>
</gene>
<keyword evidence="4" id="KW-0472">Membrane</keyword>
<name>A0A6J6DVE2_9ZZZZ</name>
<keyword evidence="6" id="KW-0961">Cell wall biogenesis/degradation</keyword>
<dbReference type="EMBL" id="CAEZTO010000004">
    <property type="protein sequence ID" value="CAB4568160.1"/>
    <property type="molecule type" value="Genomic_DNA"/>
</dbReference>
<evidence type="ECO:0000313" key="7">
    <source>
        <dbReference type="EMBL" id="CAB4539467.1"/>
    </source>
</evidence>
<protein>
    <submittedName>
        <fullName evidence="8">Unannotated protein</fullName>
    </submittedName>
</protein>
<dbReference type="NCBIfam" id="TIGR00247">
    <property type="entry name" value="endolytic transglycosylase MltG"/>
    <property type="match status" value="1"/>
</dbReference>
<dbReference type="InterPro" id="IPR003770">
    <property type="entry name" value="MLTG-like"/>
</dbReference>
<dbReference type="PANTHER" id="PTHR30518:SF2">
    <property type="entry name" value="ENDOLYTIC MUREIN TRANSGLYCOSYLASE"/>
    <property type="match status" value="1"/>
</dbReference>
<dbReference type="CDD" id="cd08010">
    <property type="entry name" value="MltG_like"/>
    <property type="match status" value="1"/>
</dbReference>
<sequence length="337" mass="37441">MKVALVLALAILGGIALSQPVITAVQSLISRFSIEDYSGQGQGTVIIVIEEGDLGEDVARKLVAADVVKSFDAIYRPMLQSDLVIFPGHYEFPLQIPGAEALKILMNADPITSSVTIPEGFQIAQIIPLLISELNLSRQDLEEAIERANKDFPGPTLEGYLFPATYQFEPDVTAAEVIEQMTQRMIRELARFEVNLEDSLDLVTLASIIQEEARLKEDFFKVSTVFNNRLKQGMLLQTDPTVKYYYEGSIKSFQQGLADEENPYNTYVYAGLPPGPISSPGSLAIEAALNPAPGNYLFFVSINLNTGETIFSETLREHEKAVELYRKWLRENPGWDD</sequence>
<dbReference type="PANTHER" id="PTHR30518">
    <property type="entry name" value="ENDOLYTIC MUREIN TRANSGLYCOSYLASE"/>
    <property type="match status" value="1"/>
</dbReference>
<dbReference type="HAMAP" id="MF_02065">
    <property type="entry name" value="MltG"/>
    <property type="match status" value="1"/>
</dbReference>
<accession>A0A6J6DVE2</accession>
<proteinExistence type="inferred from homology"/>
<keyword evidence="2" id="KW-0812">Transmembrane</keyword>
<dbReference type="AlphaFoldDB" id="A0A6J6DVE2"/>
<dbReference type="EMBL" id="CAEZST010000001">
    <property type="protein sequence ID" value="CAB4539467.1"/>
    <property type="molecule type" value="Genomic_DNA"/>
</dbReference>
<keyword evidence="3" id="KW-1133">Transmembrane helix</keyword>
<evidence type="ECO:0000256" key="4">
    <source>
        <dbReference type="ARBA" id="ARBA00023136"/>
    </source>
</evidence>
<keyword evidence="1" id="KW-1003">Cell membrane</keyword>
<evidence type="ECO:0000256" key="1">
    <source>
        <dbReference type="ARBA" id="ARBA00022475"/>
    </source>
</evidence>
<dbReference type="Gene3D" id="3.30.160.60">
    <property type="entry name" value="Classic Zinc Finger"/>
    <property type="match status" value="1"/>
</dbReference>
<dbReference type="GO" id="GO:0071555">
    <property type="term" value="P:cell wall organization"/>
    <property type="evidence" value="ECO:0007669"/>
    <property type="project" value="UniProtKB-KW"/>
</dbReference>
<organism evidence="8">
    <name type="scientific">freshwater metagenome</name>
    <dbReference type="NCBI Taxonomy" id="449393"/>
    <lineage>
        <taxon>unclassified sequences</taxon>
        <taxon>metagenomes</taxon>
        <taxon>ecological metagenomes</taxon>
    </lineage>
</organism>
<evidence type="ECO:0000256" key="6">
    <source>
        <dbReference type="ARBA" id="ARBA00023316"/>
    </source>
</evidence>
<dbReference type="GO" id="GO:0016829">
    <property type="term" value="F:lyase activity"/>
    <property type="evidence" value="ECO:0007669"/>
    <property type="project" value="UniProtKB-KW"/>
</dbReference>
<evidence type="ECO:0000256" key="5">
    <source>
        <dbReference type="ARBA" id="ARBA00023239"/>
    </source>
</evidence>